<sequence>FFCIPGLGVVVDLGGGPARFSGRAVRASPENERISFSNDSPTMLTNRRRRRSARAEIKIEGLVSTAAQHAATFV</sequence>
<dbReference type="EMBL" id="JBGEHV010000082">
    <property type="protein sequence ID" value="MEY8043213.1"/>
    <property type="molecule type" value="Genomic_DNA"/>
</dbReference>
<feature type="non-terminal residue" evidence="1">
    <location>
        <position position="1"/>
    </location>
</feature>
<organism evidence="1 2">
    <name type="scientific">Saccharopolyspora cebuensis</name>
    <dbReference type="NCBI Taxonomy" id="418759"/>
    <lineage>
        <taxon>Bacteria</taxon>
        <taxon>Bacillati</taxon>
        <taxon>Actinomycetota</taxon>
        <taxon>Actinomycetes</taxon>
        <taxon>Pseudonocardiales</taxon>
        <taxon>Pseudonocardiaceae</taxon>
        <taxon>Saccharopolyspora</taxon>
    </lineage>
</organism>
<protein>
    <submittedName>
        <fullName evidence="1">Uncharacterized protein</fullName>
    </submittedName>
</protein>
<gene>
    <name evidence="1" type="ORF">AB8O55_27705</name>
</gene>
<evidence type="ECO:0000313" key="1">
    <source>
        <dbReference type="EMBL" id="MEY8043213.1"/>
    </source>
</evidence>
<dbReference type="Proteomes" id="UP001564626">
    <property type="component" value="Unassembled WGS sequence"/>
</dbReference>
<dbReference type="RefSeq" id="WP_369775649.1">
    <property type="nucleotide sequence ID" value="NZ_JBGEHV010000082.1"/>
</dbReference>
<keyword evidence="2" id="KW-1185">Reference proteome</keyword>
<accession>A0ABV4CQ38</accession>
<proteinExistence type="predicted"/>
<reference evidence="1 2" key="1">
    <citation type="submission" date="2024-08" db="EMBL/GenBank/DDBJ databases">
        <title>Genome mining of Saccharopolyspora cebuensis PGLac3 from Nigerian medicinal plant.</title>
        <authorList>
            <person name="Ezeobiora C.E."/>
            <person name="Igbokwe N.H."/>
            <person name="Amin D.H."/>
            <person name="Mendie U.E."/>
        </authorList>
    </citation>
    <scope>NUCLEOTIDE SEQUENCE [LARGE SCALE GENOMIC DNA]</scope>
    <source>
        <strain evidence="1 2">PGLac3</strain>
    </source>
</reference>
<comment type="caution">
    <text evidence="1">The sequence shown here is derived from an EMBL/GenBank/DDBJ whole genome shotgun (WGS) entry which is preliminary data.</text>
</comment>
<name>A0ABV4CQ38_9PSEU</name>
<evidence type="ECO:0000313" key="2">
    <source>
        <dbReference type="Proteomes" id="UP001564626"/>
    </source>
</evidence>